<evidence type="ECO:0000313" key="2">
    <source>
        <dbReference type="Proteomes" id="UP000214646"/>
    </source>
</evidence>
<keyword evidence="2" id="KW-1185">Reference proteome</keyword>
<proteinExistence type="predicted"/>
<protein>
    <submittedName>
        <fullName evidence="1">Uncharacterized protein</fullName>
    </submittedName>
</protein>
<dbReference type="AlphaFoldDB" id="A0A225DV02"/>
<accession>A0A225DV02</accession>
<dbReference type="Proteomes" id="UP000214646">
    <property type="component" value="Unassembled WGS sequence"/>
</dbReference>
<organism evidence="1 2">
    <name type="scientific">Fimbriiglobus ruber</name>
    <dbReference type="NCBI Taxonomy" id="1908690"/>
    <lineage>
        <taxon>Bacteria</taxon>
        <taxon>Pseudomonadati</taxon>
        <taxon>Planctomycetota</taxon>
        <taxon>Planctomycetia</taxon>
        <taxon>Gemmatales</taxon>
        <taxon>Gemmataceae</taxon>
        <taxon>Fimbriiglobus</taxon>
    </lineage>
</organism>
<dbReference type="EMBL" id="NIDE01000007">
    <property type="protein sequence ID" value="OWK40979.1"/>
    <property type="molecule type" value="Genomic_DNA"/>
</dbReference>
<evidence type="ECO:0000313" key="1">
    <source>
        <dbReference type="EMBL" id="OWK40979.1"/>
    </source>
</evidence>
<sequence length="42" mass="4504">MYGQDMMVAALAASAEGNRHCFQAVGGKKVVPKGVMMHPRQT</sequence>
<name>A0A225DV02_9BACT</name>
<gene>
    <name evidence="1" type="ORF">FRUB_04871</name>
</gene>
<reference evidence="2" key="1">
    <citation type="submission" date="2017-06" db="EMBL/GenBank/DDBJ databases">
        <title>Genome analysis of Fimbriiglobus ruber SP5, the first member of the order Planctomycetales with confirmed chitinolytic capability.</title>
        <authorList>
            <person name="Ravin N.V."/>
            <person name="Rakitin A.L."/>
            <person name="Ivanova A.A."/>
            <person name="Beletsky A.V."/>
            <person name="Kulichevskaya I.S."/>
            <person name="Mardanov A.V."/>
            <person name="Dedysh S.N."/>
        </authorList>
    </citation>
    <scope>NUCLEOTIDE SEQUENCE [LARGE SCALE GENOMIC DNA]</scope>
    <source>
        <strain evidence="2">SP5</strain>
    </source>
</reference>
<comment type="caution">
    <text evidence="1">The sequence shown here is derived from an EMBL/GenBank/DDBJ whole genome shotgun (WGS) entry which is preliminary data.</text>
</comment>